<gene>
    <name evidence="2" type="ORF">DCHRY22_LOCUS5551</name>
</gene>
<protein>
    <submittedName>
        <fullName evidence="2">(African queen) hypothetical protein</fullName>
    </submittedName>
</protein>
<dbReference type="EMBL" id="CAKASE010000051">
    <property type="protein sequence ID" value="CAG9564572.1"/>
    <property type="molecule type" value="Genomic_DNA"/>
</dbReference>
<evidence type="ECO:0000313" key="2">
    <source>
        <dbReference type="EMBL" id="CAG9564572.1"/>
    </source>
</evidence>
<dbReference type="Proteomes" id="UP000789524">
    <property type="component" value="Unassembled WGS sequence"/>
</dbReference>
<feature type="compositionally biased region" description="Basic residues" evidence="1">
    <location>
        <begin position="30"/>
        <end position="44"/>
    </location>
</feature>
<reference evidence="2" key="1">
    <citation type="submission" date="2021-09" db="EMBL/GenBank/DDBJ databases">
        <authorList>
            <person name="Martin H S."/>
        </authorList>
    </citation>
    <scope>NUCLEOTIDE SEQUENCE</scope>
</reference>
<accession>A0A8J2QPC4</accession>
<evidence type="ECO:0000256" key="1">
    <source>
        <dbReference type="SAM" id="MobiDB-lite"/>
    </source>
</evidence>
<name>A0A8J2QPC4_9NEOP</name>
<sequence length="74" mass="8316">MLESERHAHAERTMGMMGTGRVAGYLYPGRTKRGPRVRTVRARSTRAVARVPTGSYDRPTAGSFDVLRLRVLRD</sequence>
<comment type="caution">
    <text evidence="2">The sequence shown here is derived from an EMBL/GenBank/DDBJ whole genome shotgun (WGS) entry which is preliminary data.</text>
</comment>
<feature type="region of interest" description="Disordered" evidence="1">
    <location>
        <begin position="21"/>
        <end position="46"/>
    </location>
</feature>
<proteinExistence type="predicted"/>
<dbReference type="AlphaFoldDB" id="A0A8J2QPC4"/>
<organism evidence="2 3">
    <name type="scientific">Danaus chrysippus</name>
    <name type="common">African queen</name>
    <dbReference type="NCBI Taxonomy" id="151541"/>
    <lineage>
        <taxon>Eukaryota</taxon>
        <taxon>Metazoa</taxon>
        <taxon>Ecdysozoa</taxon>
        <taxon>Arthropoda</taxon>
        <taxon>Hexapoda</taxon>
        <taxon>Insecta</taxon>
        <taxon>Pterygota</taxon>
        <taxon>Neoptera</taxon>
        <taxon>Endopterygota</taxon>
        <taxon>Lepidoptera</taxon>
        <taxon>Glossata</taxon>
        <taxon>Ditrysia</taxon>
        <taxon>Papilionoidea</taxon>
        <taxon>Nymphalidae</taxon>
        <taxon>Danainae</taxon>
        <taxon>Danaini</taxon>
        <taxon>Danaina</taxon>
        <taxon>Danaus</taxon>
        <taxon>Anosia</taxon>
    </lineage>
</organism>
<keyword evidence="3" id="KW-1185">Reference proteome</keyword>
<evidence type="ECO:0000313" key="3">
    <source>
        <dbReference type="Proteomes" id="UP000789524"/>
    </source>
</evidence>